<dbReference type="Proteomes" id="UP001214576">
    <property type="component" value="Unassembled WGS sequence"/>
</dbReference>
<keyword evidence="3" id="KW-1185">Reference proteome</keyword>
<evidence type="ECO:0000313" key="2">
    <source>
        <dbReference type="EMBL" id="KAI4548029.1"/>
    </source>
</evidence>
<dbReference type="EMBL" id="JAKZEL010000001">
    <property type="protein sequence ID" value="KAI4548029.1"/>
    <property type="molecule type" value="Genomic_DNA"/>
</dbReference>
<evidence type="ECO:0000313" key="3">
    <source>
        <dbReference type="Proteomes" id="UP001214576"/>
    </source>
</evidence>
<reference evidence="2" key="1">
    <citation type="submission" date="2022-03" db="EMBL/GenBank/DDBJ databases">
        <title>Genomic analyses of argali, domestic sheep and their hybrids provide insights into chromosomal evolution, heterosis and genetic basis of agronomic traits.</title>
        <authorList>
            <person name="Li M."/>
        </authorList>
    </citation>
    <scope>NUCLEOTIDE SEQUENCE</scope>
    <source>
        <strain evidence="2">CAU-MHL-2022a</strain>
        <tissue evidence="2">Skin</tissue>
    </source>
</reference>
<evidence type="ECO:0000256" key="1">
    <source>
        <dbReference type="SAM" id="MobiDB-lite"/>
    </source>
</evidence>
<gene>
    <name evidence="2" type="ORF">MG293_000359</name>
</gene>
<sequence>MGVTEGGARLSDFTFTFHSCIGEGNGYSLQCSCLENPRDRGAWRVAIYGVAQSRTRLKRLSSNSSGSSSSAGKESTCNADKKTDFTKVIQLVLCRVSSGDRKVTQGCSYRRVRYSNRMRNKSGDECVLVSNMEGKAFNLSPHVLNLFPKIVFSDEYIAVVFSHIQLFAAPRFVAHHSPLSMKFSRQEHWGGLLCCPSGDLPNPGTEPSSLASPALVGFFIFRLWRVKSLTVECELSVAACGI</sequence>
<protein>
    <submittedName>
        <fullName evidence="2">Uncharacterized protein</fullName>
    </submittedName>
</protein>
<name>A0AAD4UPZ5_OVIAM</name>
<proteinExistence type="predicted"/>
<feature type="region of interest" description="Disordered" evidence="1">
    <location>
        <begin position="59"/>
        <end position="78"/>
    </location>
</feature>
<organism evidence="2 3">
    <name type="scientific">Ovis ammon polii</name>
    <dbReference type="NCBI Taxonomy" id="230172"/>
    <lineage>
        <taxon>Eukaryota</taxon>
        <taxon>Metazoa</taxon>
        <taxon>Chordata</taxon>
        <taxon>Craniata</taxon>
        <taxon>Vertebrata</taxon>
        <taxon>Euteleostomi</taxon>
        <taxon>Mammalia</taxon>
        <taxon>Eutheria</taxon>
        <taxon>Laurasiatheria</taxon>
        <taxon>Artiodactyla</taxon>
        <taxon>Ruminantia</taxon>
        <taxon>Pecora</taxon>
        <taxon>Bovidae</taxon>
        <taxon>Caprinae</taxon>
        <taxon>Ovis</taxon>
    </lineage>
</organism>
<comment type="caution">
    <text evidence="2">The sequence shown here is derived from an EMBL/GenBank/DDBJ whole genome shotgun (WGS) entry which is preliminary data.</text>
</comment>
<feature type="compositionally biased region" description="Low complexity" evidence="1">
    <location>
        <begin position="61"/>
        <end position="70"/>
    </location>
</feature>
<accession>A0AAD4UPZ5</accession>
<dbReference type="AlphaFoldDB" id="A0AAD4UPZ5"/>